<keyword evidence="2" id="KW-0732">Signal</keyword>
<sequence length="113" mass="12504">MKLLNGLFVVLCLLLITTAEGNRLRKKQNLPLATLQRLSPAIFGRSEVSGEEMNSSTSPFPDATVTTSKPSTESTTEIPKHKDNLGITKFLDSLNFDQVDKAIENLNIPEFKK</sequence>
<feature type="signal peptide" evidence="2">
    <location>
        <begin position="1"/>
        <end position="21"/>
    </location>
</feature>
<accession>A0ABM4GD34</accession>
<protein>
    <submittedName>
        <fullName evidence="4">Uncharacterized protein</fullName>
    </submittedName>
</protein>
<proteinExistence type="predicted"/>
<evidence type="ECO:0000256" key="1">
    <source>
        <dbReference type="SAM" id="MobiDB-lite"/>
    </source>
</evidence>
<dbReference type="Proteomes" id="UP001652661">
    <property type="component" value="Chromosome 2R"/>
</dbReference>
<keyword evidence="3" id="KW-1185">Reference proteome</keyword>
<feature type="compositionally biased region" description="Low complexity" evidence="1">
    <location>
        <begin position="64"/>
        <end position="76"/>
    </location>
</feature>
<name>A0ABM4GD34_DROKI</name>
<organism evidence="3 4">
    <name type="scientific">Drosophila kikkawai</name>
    <name type="common">Fruit fly</name>
    <dbReference type="NCBI Taxonomy" id="30033"/>
    <lineage>
        <taxon>Eukaryota</taxon>
        <taxon>Metazoa</taxon>
        <taxon>Ecdysozoa</taxon>
        <taxon>Arthropoda</taxon>
        <taxon>Hexapoda</taxon>
        <taxon>Insecta</taxon>
        <taxon>Pterygota</taxon>
        <taxon>Neoptera</taxon>
        <taxon>Endopterygota</taxon>
        <taxon>Diptera</taxon>
        <taxon>Brachycera</taxon>
        <taxon>Muscomorpha</taxon>
        <taxon>Ephydroidea</taxon>
        <taxon>Drosophilidae</taxon>
        <taxon>Drosophila</taxon>
        <taxon>Sophophora</taxon>
    </lineage>
</organism>
<feature type="region of interest" description="Disordered" evidence="1">
    <location>
        <begin position="46"/>
        <end position="79"/>
    </location>
</feature>
<reference evidence="4" key="2">
    <citation type="submission" date="2025-08" db="UniProtKB">
        <authorList>
            <consortium name="RefSeq"/>
        </authorList>
    </citation>
    <scope>IDENTIFICATION</scope>
    <source>
        <strain evidence="4">14028-0561.14</strain>
        <tissue evidence="4">Whole fly</tissue>
    </source>
</reference>
<evidence type="ECO:0000313" key="4">
    <source>
        <dbReference type="RefSeq" id="XP_070140616.1"/>
    </source>
</evidence>
<evidence type="ECO:0000313" key="3">
    <source>
        <dbReference type="Proteomes" id="UP001652661"/>
    </source>
</evidence>
<gene>
    <name evidence="4" type="primary">LOC138928116</name>
</gene>
<reference evidence="3" key="1">
    <citation type="submission" date="2025-05" db="UniProtKB">
        <authorList>
            <consortium name="RefSeq"/>
        </authorList>
    </citation>
    <scope>NUCLEOTIDE SEQUENCE [LARGE SCALE GENOMIC DNA]</scope>
    <source>
        <strain evidence="3">14028-0561.14</strain>
    </source>
</reference>
<dbReference type="RefSeq" id="XP_070140616.1">
    <property type="nucleotide sequence ID" value="XM_070284515.1"/>
</dbReference>
<evidence type="ECO:0000256" key="2">
    <source>
        <dbReference type="SAM" id="SignalP"/>
    </source>
</evidence>
<dbReference type="GeneID" id="138928116"/>
<feature type="chain" id="PRO_5047472951" evidence="2">
    <location>
        <begin position="22"/>
        <end position="113"/>
    </location>
</feature>